<dbReference type="RefSeq" id="WP_027374909.1">
    <property type="nucleotide sequence ID" value="NZ_CP022058.2"/>
</dbReference>
<dbReference type="KEGG" id="cio:CEQ15_00595"/>
<accession>A0A5R9PPG8</accession>
<proteinExistence type="predicted"/>
<dbReference type="EMBL" id="CP033930">
    <property type="protein sequence ID" value="AZB20019.1"/>
    <property type="molecule type" value="Genomic_DNA"/>
</dbReference>
<evidence type="ECO:0000313" key="2">
    <source>
        <dbReference type="Proteomes" id="UP000269015"/>
    </source>
</evidence>
<dbReference type="Proteomes" id="UP000269015">
    <property type="component" value="Chromosome"/>
</dbReference>
<dbReference type="GeneID" id="56901046"/>
<protein>
    <submittedName>
        <fullName evidence="1">Uncharacterized protein</fullName>
    </submittedName>
</protein>
<name>A0A5R9PPG8_CHRID</name>
<sequence length="179" mass="21059">MKRTCILIAICIYSFYLSQIKVNTRSDLEIILLDSSVSMQRYLDGASPYTYKIINHTDDNYIIDPQGFIGKTYVYENNELYDVPEKMIPKGYYSRDLEDCKADLLLVNKKDSLIVQLDILNINFYYKIKKTEKYDLEIQSRHNEYTATLLGCSKYIKDLKRKGYKIFDDKINIKIPLKS</sequence>
<organism evidence="1 2">
    <name type="scientific">Chryseobacterium indologenes</name>
    <name type="common">Flavobacterium indologenes</name>
    <dbReference type="NCBI Taxonomy" id="253"/>
    <lineage>
        <taxon>Bacteria</taxon>
        <taxon>Pseudomonadati</taxon>
        <taxon>Bacteroidota</taxon>
        <taxon>Flavobacteriia</taxon>
        <taxon>Flavobacteriales</taxon>
        <taxon>Weeksellaceae</taxon>
        <taxon>Chryseobacterium group</taxon>
        <taxon>Chryseobacterium</taxon>
    </lineage>
</organism>
<dbReference type="AlphaFoldDB" id="A0A5R9PPG8"/>
<reference evidence="1 2" key="1">
    <citation type="submission" date="2018-11" db="EMBL/GenBank/DDBJ databases">
        <title>Proposal to divide the Flavobacteriaceae and reorganize its genera based on Amino Acid Identity values calculated from whole genome sequences.</title>
        <authorList>
            <person name="Nicholson A.C."/>
            <person name="Gulvik C.A."/>
            <person name="Whitney A.M."/>
            <person name="Humrighouse B.W."/>
            <person name="Bell M."/>
            <person name="Holmes B."/>
            <person name="Steigerwalt A.G."/>
            <person name="Villarma A."/>
            <person name="Sheth M."/>
            <person name="Batra D."/>
            <person name="Pryor J."/>
            <person name="Bernardet J.-F."/>
            <person name="Hugo C."/>
            <person name="Kampfer P."/>
            <person name="Newman J."/>
            <person name="McQuiston J.R."/>
        </authorList>
    </citation>
    <scope>NUCLEOTIDE SEQUENCE [LARGE SCALE GENOMIC DNA]</scope>
    <source>
        <strain evidence="1 2">H5559</strain>
    </source>
</reference>
<gene>
    <name evidence="1" type="ORF">EG352_20835</name>
</gene>
<evidence type="ECO:0000313" key="1">
    <source>
        <dbReference type="EMBL" id="AZB20019.1"/>
    </source>
</evidence>
<dbReference type="OrthoDB" id="1258927at2"/>